<feature type="non-terminal residue" evidence="1">
    <location>
        <position position="183"/>
    </location>
</feature>
<evidence type="ECO:0000313" key="1">
    <source>
        <dbReference type="EMBL" id="MFC6726476.1"/>
    </source>
</evidence>
<reference evidence="1 2" key="1">
    <citation type="journal article" date="2019" name="Int. J. Syst. Evol. Microbiol.">
        <title>The Global Catalogue of Microorganisms (GCM) 10K type strain sequencing project: providing services to taxonomists for standard genome sequencing and annotation.</title>
        <authorList>
            <consortium name="The Broad Institute Genomics Platform"/>
            <consortium name="The Broad Institute Genome Sequencing Center for Infectious Disease"/>
            <person name="Wu L."/>
            <person name="Ma J."/>
        </authorList>
    </citation>
    <scope>NUCLEOTIDE SEQUENCE [LARGE SCALE GENOMIC DNA]</scope>
    <source>
        <strain evidence="1 2">NBRC 111368</strain>
    </source>
</reference>
<name>A0ABD5S4P4_9EURY</name>
<keyword evidence="2" id="KW-1185">Reference proteome</keyword>
<dbReference type="AlphaFoldDB" id="A0ABD5S4P4"/>
<dbReference type="Proteomes" id="UP001596328">
    <property type="component" value="Unassembled WGS sequence"/>
</dbReference>
<organism evidence="1 2">
    <name type="scientific">Halobium palmae</name>
    <dbReference type="NCBI Taxonomy" id="1776492"/>
    <lineage>
        <taxon>Archaea</taxon>
        <taxon>Methanobacteriati</taxon>
        <taxon>Methanobacteriota</taxon>
        <taxon>Stenosarchaea group</taxon>
        <taxon>Halobacteria</taxon>
        <taxon>Halobacteriales</taxon>
        <taxon>Haloferacaceae</taxon>
        <taxon>Halobium</taxon>
    </lineage>
</organism>
<evidence type="ECO:0000313" key="2">
    <source>
        <dbReference type="Proteomes" id="UP001596328"/>
    </source>
</evidence>
<proteinExistence type="predicted"/>
<sequence length="183" mass="19857">MTSNTGTESGLESGYPFVGVSTRHAWDEWDLTNAAVDDEGVTLALASSPSYVRPTPAFPTWPAGVDMVDIAVGDCGTVYVLGARTVAEDSVPRGVVYRYVPQSESLRRVDCLADDAWFVDPRAITVTDDDIYVATGVGGGDGASGDDEDTEGERDTGRLYAFSRHLRHLRWVDEERLHDPVAM</sequence>
<dbReference type="EMBL" id="JBHSWU010001143">
    <property type="protein sequence ID" value="MFC6726476.1"/>
    <property type="molecule type" value="Genomic_DNA"/>
</dbReference>
<gene>
    <name evidence="1" type="ORF">ACFQE1_19335</name>
</gene>
<accession>A0ABD5S4P4</accession>
<protein>
    <submittedName>
        <fullName evidence="1">Uncharacterized protein</fullName>
    </submittedName>
</protein>
<comment type="caution">
    <text evidence="1">The sequence shown here is derived from an EMBL/GenBank/DDBJ whole genome shotgun (WGS) entry which is preliminary data.</text>
</comment>